<evidence type="ECO:0000313" key="7">
    <source>
        <dbReference type="EMBL" id="RDY81605.1"/>
    </source>
</evidence>
<dbReference type="AlphaFoldDB" id="A0A0E1EM61"/>
<proteinExistence type="predicted"/>
<evidence type="ECO:0000313" key="9">
    <source>
        <dbReference type="EMBL" id="SUN14786.1"/>
    </source>
</evidence>
<dbReference type="EMBL" id="UHEW01000005">
    <property type="protein sequence ID" value="SUN29533.1"/>
    <property type="molecule type" value="Genomic_DNA"/>
</dbReference>
<feature type="binding site" evidence="2">
    <location>
        <position position="58"/>
    </location>
    <ligand>
        <name>substrate</name>
    </ligand>
</feature>
<dbReference type="Pfam" id="PF00300">
    <property type="entry name" value="His_Phos_1"/>
    <property type="match status" value="1"/>
</dbReference>
<evidence type="ECO:0000313" key="10">
    <source>
        <dbReference type="EMBL" id="SUN29533.1"/>
    </source>
</evidence>
<feature type="active site" description="Tele-phosphohistidine intermediate" evidence="1">
    <location>
        <position position="8"/>
    </location>
</feature>
<evidence type="ECO:0000313" key="14">
    <source>
        <dbReference type="Proteomes" id="UP000250200"/>
    </source>
</evidence>
<dbReference type="SUPFAM" id="SSF53254">
    <property type="entry name" value="Phosphoglycerate mutase-like"/>
    <property type="match status" value="1"/>
</dbReference>
<dbReference type="EMBL" id="UAVB01000001">
    <property type="protein sequence ID" value="SQA17282.1"/>
    <property type="molecule type" value="Genomic_DNA"/>
</dbReference>
<dbReference type="PANTHER" id="PTHR48100">
    <property type="entry name" value="BROAD-SPECIFICITY PHOSPHATASE YOR283W-RELATED"/>
    <property type="match status" value="1"/>
</dbReference>
<dbReference type="EMBL" id="LBKL01000026">
    <property type="protein sequence ID" value="KLL43760.1"/>
    <property type="molecule type" value="Genomic_DNA"/>
</dbReference>
<evidence type="ECO:0000313" key="11">
    <source>
        <dbReference type="Proteomes" id="UP000035174"/>
    </source>
</evidence>
<evidence type="ECO:0000313" key="8">
    <source>
        <dbReference type="EMBL" id="SQA17282.1"/>
    </source>
</evidence>
<dbReference type="Proteomes" id="UP000093122">
    <property type="component" value="Unassembled WGS sequence"/>
</dbReference>
<dbReference type="CDD" id="cd07067">
    <property type="entry name" value="HP_PGM_like"/>
    <property type="match status" value="1"/>
</dbReference>
<dbReference type="EC" id="3.1.3.73" evidence="8"/>
<dbReference type="PANTHER" id="PTHR48100:SF1">
    <property type="entry name" value="HISTIDINE PHOSPHATASE FAMILY PROTEIN-RELATED"/>
    <property type="match status" value="1"/>
</dbReference>
<dbReference type="EMBL" id="UHEQ01000004">
    <property type="protein sequence ID" value="SUN14786.1"/>
    <property type="molecule type" value="Genomic_DNA"/>
</dbReference>
<dbReference type="EMBL" id="LCVB01000032">
    <property type="protein sequence ID" value="KLJ28317.1"/>
    <property type="molecule type" value="Genomic_DNA"/>
</dbReference>
<sequence>MKFYLVRHGKTQWNLEGRFQGANGDSPLLEEAIEELEELGQYLSSIHFDAVYSSDLGRARDTVNILNDANSCPKEIHYTPQLREWALGTLEGCKIATMQAIYPRQMTAFYQNPLQFKHDMFGAESLYQTTHRVESFLRSLASKNYDKVLIVGHGANLTASIRSLLGYQYGSLHYKDKLDNASLTIIETHDFKDFNCLTWNDKSYLRQEVKMTH</sequence>
<dbReference type="Proteomes" id="UP000035346">
    <property type="component" value="Unassembled WGS sequence"/>
</dbReference>
<evidence type="ECO:0000313" key="13">
    <source>
        <dbReference type="Proteomes" id="UP000093122"/>
    </source>
</evidence>
<feature type="active site" description="Proton donor/acceptor" evidence="1">
    <location>
        <position position="84"/>
    </location>
</feature>
<organism evidence="8 14">
    <name type="scientific">Streptococcus agalactiae</name>
    <dbReference type="NCBI Taxonomy" id="1311"/>
    <lineage>
        <taxon>Bacteria</taxon>
        <taxon>Bacillati</taxon>
        <taxon>Bacillota</taxon>
        <taxon>Bacilli</taxon>
        <taxon>Lactobacillales</taxon>
        <taxon>Streptococcaceae</taxon>
        <taxon>Streptococcus</taxon>
    </lineage>
</organism>
<reference evidence="14 15" key="4">
    <citation type="submission" date="2018-06" db="EMBL/GenBank/DDBJ databases">
        <authorList>
            <consortium name="Pathogen Informatics"/>
            <person name="Doyle S."/>
        </authorList>
    </citation>
    <scope>NUCLEOTIDE SEQUENCE [LARGE SCALE GENOMIC DNA]</scope>
    <source>
        <strain evidence="8 14">NCTC8181</strain>
        <strain evidence="9 15">NCTC8185</strain>
        <strain evidence="10 16">NCTC9828</strain>
    </source>
</reference>
<dbReference type="SMART" id="SM00855">
    <property type="entry name" value="PGAM"/>
    <property type="match status" value="1"/>
</dbReference>
<dbReference type="EMBL" id="QHGZ01000154">
    <property type="protein sequence ID" value="RDY81605.1"/>
    <property type="molecule type" value="Genomic_DNA"/>
</dbReference>
<dbReference type="Proteomes" id="UP000250200">
    <property type="component" value="Unassembled WGS sequence"/>
</dbReference>
<gene>
    <name evidence="8" type="primary">cobC</name>
    <name evidence="6" type="ORF">AX245_05215</name>
    <name evidence="7" type="ORF">C4618_06960</name>
    <name evidence="8" type="ORF">NCTC8181_00202</name>
    <name evidence="9" type="ORF">NCTC8185_02086</name>
    <name evidence="10" type="ORF">NCTC9828_01822</name>
    <name evidence="5" type="ORF">QP229_01460</name>
    <name evidence="4" type="ORF">WA04_01920</name>
    <name evidence="3" type="ORF">WA45_08560</name>
</gene>
<evidence type="ECO:0000256" key="2">
    <source>
        <dbReference type="PIRSR" id="PIRSR613078-2"/>
    </source>
</evidence>
<dbReference type="KEGG" id="sage:EN72_04505"/>
<dbReference type="InterPro" id="IPR013078">
    <property type="entry name" value="His_Pase_superF_clade-1"/>
</dbReference>
<dbReference type="EMBL" id="JASOIH010000001">
    <property type="protein sequence ID" value="MDK6898662.1"/>
    <property type="molecule type" value="Genomic_DNA"/>
</dbReference>
<dbReference type="OMA" id="TEWNVAR"/>
<dbReference type="Gene3D" id="3.40.50.1240">
    <property type="entry name" value="Phosphoglycerate mutase-like"/>
    <property type="match status" value="1"/>
</dbReference>
<evidence type="ECO:0000313" key="17">
    <source>
        <dbReference type="Proteomes" id="UP000256718"/>
    </source>
</evidence>
<dbReference type="Proteomes" id="UP001230629">
    <property type="component" value="Unassembled WGS sequence"/>
</dbReference>
<dbReference type="InterPro" id="IPR050275">
    <property type="entry name" value="PGM_Phosphatase"/>
</dbReference>
<dbReference type="GO" id="GO:0043755">
    <property type="term" value="F:alpha-ribazole phosphatase activity"/>
    <property type="evidence" value="ECO:0007669"/>
    <property type="project" value="UniProtKB-EC"/>
</dbReference>
<evidence type="ECO:0000313" key="16">
    <source>
        <dbReference type="Proteomes" id="UP000255140"/>
    </source>
</evidence>
<dbReference type="Proteomes" id="UP000256718">
    <property type="component" value="Unassembled WGS sequence"/>
</dbReference>
<evidence type="ECO:0000313" key="3">
    <source>
        <dbReference type="EMBL" id="KLJ28317.1"/>
    </source>
</evidence>
<reference evidence="11 12" key="1">
    <citation type="journal article" date="2015" name="PLoS ONE">
        <title>Genomic analysis reveals the molecular basis for capsule loss in the group B streptococcus population.</title>
        <authorList>
            <consortium name="DEVANI Consortium"/>
            <person name="Rosini R."/>
            <person name="Campisi E."/>
            <person name="De Chiara M."/>
            <person name="Tettelin H."/>
            <person name="Rinaudo D."/>
            <person name="Toniolo C."/>
            <person name="Metruccio M."/>
            <person name="Guidotti S."/>
            <person name="Sorensen U.B."/>
            <person name="Kilian M."/>
            <person name="Ramirez M."/>
            <person name="Janulczyk R."/>
            <person name="Donati C."/>
            <person name="Grandi G."/>
            <person name="Margarit I."/>
        </authorList>
    </citation>
    <scope>NUCLEOTIDE SEQUENCE [LARGE SCALE GENOMIC DNA]</scope>
    <source>
        <strain evidence="4 12">DK-B-USS-215</strain>
        <strain evidence="3 11">ES-PW-063</strain>
    </source>
</reference>
<evidence type="ECO:0000313" key="6">
    <source>
        <dbReference type="EMBL" id="OCM71220.1"/>
    </source>
</evidence>
<evidence type="ECO:0000313" key="4">
    <source>
        <dbReference type="EMBL" id="KLL43760.1"/>
    </source>
</evidence>
<dbReference type="RefSeq" id="WP_000675284.1">
    <property type="nucleotide sequence ID" value="NZ_AP018935.1"/>
</dbReference>
<dbReference type="GO" id="GO:0005737">
    <property type="term" value="C:cytoplasm"/>
    <property type="evidence" value="ECO:0007669"/>
    <property type="project" value="TreeGrafter"/>
</dbReference>
<dbReference type="Proteomes" id="UP000035174">
    <property type="component" value="Unassembled WGS sequence"/>
</dbReference>
<evidence type="ECO:0000313" key="5">
    <source>
        <dbReference type="EMBL" id="MDK6898662.1"/>
    </source>
</evidence>
<evidence type="ECO:0000256" key="1">
    <source>
        <dbReference type="PIRSR" id="PIRSR613078-1"/>
    </source>
</evidence>
<keyword evidence="8" id="KW-0378">Hydrolase</keyword>
<accession>A0A0E1EM61</accession>
<dbReference type="Proteomes" id="UP000255140">
    <property type="component" value="Unassembled WGS sequence"/>
</dbReference>
<name>A0A0E1EM61_STRAG</name>
<protein>
    <submittedName>
        <fullName evidence="5">Histidine phosphatase family protein</fullName>
        <ecNumber evidence="5">3.1.3.-</ecNumber>
    </submittedName>
    <submittedName>
        <fullName evidence="3 8">Phosphoglycerate mutase</fullName>
        <ecNumber evidence="8">3.1.3.73</ecNumber>
    </submittedName>
</protein>
<comment type="caution">
    <text evidence="8">The sequence shown here is derived from an EMBL/GenBank/DDBJ whole genome shotgun (WGS) entry which is preliminary data.</text>
</comment>
<dbReference type="InterPro" id="IPR029033">
    <property type="entry name" value="His_PPase_superfam"/>
</dbReference>
<dbReference type="EC" id="3.1.3.-" evidence="5"/>
<dbReference type="EMBL" id="MAWT01000033">
    <property type="protein sequence ID" value="OCM71220.1"/>
    <property type="molecule type" value="Genomic_DNA"/>
</dbReference>
<dbReference type="Proteomes" id="UP000254076">
    <property type="component" value="Unassembled WGS sequence"/>
</dbReference>
<reference evidence="5" key="5">
    <citation type="submission" date="2023-05" db="EMBL/GenBank/DDBJ databases">
        <title>Cataloging the Phylogenetic Diversity of Human Bladder Bacteria.</title>
        <authorList>
            <person name="Du J."/>
        </authorList>
    </citation>
    <scope>NUCLEOTIDE SEQUENCE</scope>
    <source>
        <strain evidence="5">UMB8703</strain>
    </source>
</reference>
<reference evidence="6 13" key="2">
    <citation type="journal article" date="2016" name="Sci. Rep.">
        <title>Serotype IV Streptococcus agalactiae ST-452 has arisen from large genomic recombination events between CC23 and the hypervirulent CC17 lineages.</title>
        <authorList>
            <person name="Campisi E."/>
            <person name="Rinaudo C.D."/>
            <person name="Donati C."/>
            <person name="Barucco M."/>
            <person name="Torricelli G."/>
            <person name="Edwards M.S."/>
            <person name="Baker C.J."/>
            <person name="Margarit I."/>
            <person name="Rosini R."/>
        </authorList>
    </citation>
    <scope>NUCLEOTIDE SEQUENCE [LARGE SCALE GENOMIC DNA]</scope>
    <source>
        <strain evidence="6 13">CZ-PW-140</strain>
    </source>
</reference>
<evidence type="ECO:0000313" key="15">
    <source>
        <dbReference type="Proteomes" id="UP000254076"/>
    </source>
</evidence>
<evidence type="ECO:0000313" key="12">
    <source>
        <dbReference type="Proteomes" id="UP000035346"/>
    </source>
</evidence>
<reference evidence="7 17" key="3">
    <citation type="journal article" date="2018" name="Emerg. Microbes Infect.">
        <title>Phenotypic and molecular analysis of nontypeable Group B streptococci: identification of cps2a and hybrid cps2a/cps5 Group B streptococcal capsule gene clusters.</title>
        <authorList>
            <person name="Alhhazmi A."/>
            <person name="Tyrrell G.J."/>
        </authorList>
    </citation>
    <scope>NUCLEOTIDE SEQUENCE [LARGE SCALE GENOMIC DNA]</scope>
    <source>
        <strain evidence="7 17">PLGBS17</strain>
    </source>
</reference>
<feature type="binding site" evidence="2">
    <location>
        <begin position="7"/>
        <end position="14"/>
    </location>
    <ligand>
        <name>substrate</name>
    </ligand>
</feature>